<evidence type="ECO:0000256" key="5">
    <source>
        <dbReference type="ARBA" id="ARBA00022898"/>
    </source>
</evidence>
<keyword evidence="3" id="KW-0032">Aminotransferase</keyword>
<dbReference type="Proteomes" id="UP000294933">
    <property type="component" value="Unassembled WGS sequence"/>
</dbReference>
<evidence type="ECO:0000259" key="6">
    <source>
        <dbReference type="Pfam" id="PF00155"/>
    </source>
</evidence>
<dbReference type="AlphaFoldDB" id="A0A4R5XGB0"/>
<dbReference type="OrthoDB" id="7042322at2759"/>
<dbReference type="NCBIfam" id="NF005732">
    <property type="entry name" value="PRK07550.1"/>
    <property type="match status" value="1"/>
</dbReference>
<feature type="domain" description="Aminotransferase class I/classII large" evidence="6">
    <location>
        <begin position="40"/>
        <end position="406"/>
    </location>
</feature>
<dbReference type="CDD" id="cd00609">
    <property type="entry name" value="AAT_like"/>
    <property type="match status" value="1"/>
</dbReference>
<dbReference type="InterPro" id="IPR050596">
    <property type="entry name" value="AspAT/PAT-like"/>
</dbReference>
<proteinExistence type="inferred from homology"/>
<dbReference type="EMBL" id="ML170156">
    <property type="protein sequence ID" value="TDL29655.1"/>
    <property type="molecule type" value="Genomic_DNA"/>
</dbReference>
<dbReference type="GO" id="GO:0006520">
    <property type="term" value="P:amino acid metabolic process"/>
    <property type="evidence" value="ECO:0007669"/>
    <property type="project" value="InterPro"/>
</dbReference>
<gene>
    <name evidence="7" type="ORF">BD410DRAFT_709556</name>
</gene>
<dbReference type="InterPro" id="IPR015424">
    <property type="entry name" value="PyrdxlP-dep_Trfase"/>
</dbReference>
<dbReference type="InterPro" id="IPR015421">
    <property type="entry name" value="PyrdxlP-dep_Trfase_major"/>
</dbReference>
<dbReference type="PANTHER" id="PTHR46383">
    <property type="entry name" value="ASPARTATE AMINOTRANSFERASE"/>
    <property type="match status" value="1"/>
</dbReference>
<comment type="similarity">
    <text evidence="2">Belongs to the class-I pyridoxal-phosphate-dependent aminotransferase family.</text>
</comment>
<protein>
    <submittedName>
        <fullName evidence="7">PLP-dependent transferase</fullName>
    </submittedName>
</protein>
<evidence type="ECO:0000256" key="3">
    <source>
        <dbReference type="ARBA" id="ARBA00022576"/>
    </source>
</evidence>
<dbReference type="SUPFAM" id="SSF53383">
    <property type="entry name" value="PLP-dependent transferases"/>
    <property type="match status" value="1"/>
</dbReference>
<evidence type="ECO:0000313" key="8">
    <source>
        <dbReference type="Proteomes" id="UP000294933"/>
    </source>
</evidence>
<evidence type="ECO:0000256" key="2">
    <source>
        <dbReference type="ARBA" id="ARBA00007441"/>
    </source>
</evidence>
<keyword evidence="4 7" id="KW-0808">Transferase</keyword>
<dbReference type="Gene3D" id="3.40.640.10">
    <property type="entry name" value="Type I PLP-dependent aspartate aminotransferase-like (Major domain)"/>
    <property type="match status" value="1"/>
</dbReference>
<dbReference type="GO" id="GO:0008483">
    <property type="term" value="F:transaminase activity"/>
    <property type="evidence" value="ECO:0007669"/>
    <property type="project" value="UniProtKB-KW"/>
</dbReference>
<organism evidence="7 8">
    <name type="scientific">Rickenella mellea</name>
    <dbReference type="NCBI Taxonomy" id="50990"/>
    <lineage>
        <taxon>Eukaryota</taxon>
        <taxon>Fungi</taxon>
        <taxon>Dikarya</taxon>
        <taxon>Basidiomycota</taxon>
        <taxon>Agaricomycotina</taxon>
        <taxon>Agaricomycetes</taxon>
        <taxon>Hymenochaetales</taxon>
        <taxon>Rickenellaceae</taxon>
        <taxon>Rickenella</taxon>
    </lineage>
</organism>
<comment type="cofactor">
    <cofactor evidence="1">
        <name>pyridoxal 5'-phosphate</name>
        <dbReference type="ChEBI" id="CHEBI:597326"/>
    </cofactor>
</comment>
<dbReference type="Pfam" id="PF00155">
    <property type="entry name" value="Aminotran_1_2"/>
    <property type="match status" value="1"/>
</dbReference>
<dbReference type="PANTHER" id="PTHR46383:SF1">
    <property type="entry name" value="ASPARTATE AMINOTRANSFERASE"/>
    <property type="match status" value="1"/>
</dbReference>
<dbReference type="STRING" id="50990.A0A4R5XGB0"/>
<evidence type="ECO:0000256" key="1">
    <source>
        <dbReference type="ARBA" id="ARBA00001933"/>
    </source>
</evidence>
<sequence>MRTPTLGFKLSQAALNTASPPISQAFLWATQYVPTPGRPLLDMSQGSPGYPPPKILLDTIATASANPRSCGYLPNAGDPLLREALANEMKTVYGKDIDVQTEDISLTAGCNMAFVAAIRSVTDAGDEVIVPAPWYFNHQMSLDMLDIKTIPLPTSPSDGFLPSPHVCGTLVTPKTKAIVLVTPNNPTGAVYPPSLIASFGMLAKQHGVVLIIDETYRDFVTTGVPHELFATSSLLSDDWSWRSHFIHLFSFSKSYCVPGHRLGAIVATPQVLVQIDKMLDNIQICPPRPVQHGLQPLLPALRPFIDETSQKLLRRHQLFRSLLPRPWRIGSQGAYYAFVRHPFKNIPSLDVSRRLAMEIGVITLPSTFFLPKFMEGLRDASEMDRWIRFSVANMDDENLQKVCQRLASCQDQFGWEVELE</sequence>
<dbReference type="GO" id="GO:0030170">
    <property type="term" value="F:pyridoxal phosphate binding"/>
    <property type="evidence" value="ECO:0007669"/>
    <property type="project" value="InterPro"/>
</dbReference>
<keyword evidence="8" id="KW-1185">Reference proteome</keyword>
<evidence type="ECO:0000256" key="4">
    <source>
        <dbReference type="ARBA" id="ARBA00022679"/>
    </source>
</evidence>
<keyword evidence="5" id="KW-0663">Pyridoxal phosphate</keyword>
<reference evidence="7 8" key="1">
    <citation type="submission" date="2018-06" db="EMBL/GenBank/DDBJ databases">
        <title>A transcriptomic atlas of mushroom development highlights an independent origin of complex multicellularity.</title>
        <authorList>
            <consortium name="DOE Joint Genome Institute"/>
            <person name="Krizsan K."/>
            <person name="Almasi E."/>
            <person name="Merenyi Z."/>
            <person name="Sahu N."/>
            <person name="Viragh M."/>
            <person name="Koszo T."/>
            <person name="Mondo S."/>
            <person name="Kiss B."/>
            <person name="Balint B."/>
            <person name="Kues U."/>
            <person name="Barry K."/>
            <person name="Hegedus J.C."/>
            <person name="Henrissat B."/>
            <person name="Johnson J."/>
            <person name="Lipzen A."/>
            <person name="Ohm R."/>
            <person name="Nagy I."/>
            <person name="Pangilinan J."/>
            <person name="Yan J."/>
            <person name="Xiong Y."/>
            <person name="Grigoriev I.V."/>
            <person name="Hibbett D.S."/>
            <person name="Nagy L.G."/>
        </authorList>
    </citation>
    <scope>NUCLEOTIDE SEQUENCE [LARGE SCALE GENOMIC DNA]</scope>
    <source>
        <strain evidence="7 8">SZMC22713</strain>
    </source>
</reference>
<accession>A0A4R5XGB0</accession>
<evidence type="ECO:0000313" key="7">
    <source>
        <dbReference type="EMBL" id="TDL29655.1"/>
    </source>
</evidence>
<name>A0A4R5XGB0_9AGAM</name>
<dbReference type="InterPro" id="IPR004839">
    <property type="entry name" value="Aminotransferase_I/II_large"/>
</dbReference>
<dbReference type="VEuPathDB" id="FungiDB:BD410DRAFT_709556"/>